<dbReference type="AlphaFoldDB" id="A0A6I9N7M8"/>
<sequence length="80" mass="9081">MWMQSEDIAESESDGEGGLSSEDEGDIQCEILEIQRDEANQRLSELEEASNQLLKEINVLEMQFQMERSCRESAEALAVK</sequence>
<feature type="compositionally biased region" description="Acidic residues" evidence="2">
    <location>
        <begin position="7"/>
        <end position="27"/>
    </location>
</feature>
<gene>
    <name evidence="4" type="primary">LOC104946025</name>
</gene>
<dbReference type="GO" id="GO:0048812">
    <property type="term" value="P:neuron projection morphogenesis"/>
    <property type="evidence" value="ECO:0007669"/>
    <property type="project" value="TreeGrafter"/>
</dbReference>
<evidence type="ECO:0000256" key="1">
    <source>
        <dbReference type="SAM" id="Coils"/>
    </source>
</evidence>
<protein>
    <submittedName>
        <fullName evidence="4">Shootin-1-like</fullName>
    </submittedName>
</protein>
<dbReference type="GO" id="GO:0044295">
    <property type="term" value="C:axonal growth cone"/>
    <property type="evidence" value="ECO:0007669"/>
    <property type="project" value="TreeGrafter"/>
</dbReference>
<dbReference type="KEGG" id="ncc:104946025"/>
<dbReference type="InterPro" id="IPR024849">
    <property type="entry name" value="Shootin-1"/>
</dbReference>
<organism evidence="3 4">
    <name type="scientific">Notothenia coriiceps</name>
    <name type="common">black rockcod</name>
    <dbReference type="NCBI Taxonomy" id="8208"/>
    <lineage>
        <taxon>Eukaryota</taxon>
        <taxon>Metazoa</taxon>
        <taxon>Chordata</taxon>
        <taxon>Craniata</taxon>
        <taxon>Vertebrata</taxon>
        <taxon>Euteleostomi</taxon>
        <taxon>Actinopterygii</taxon>
        <taxon>Neopterygii</taxon>
        <taxon>Teleostei</taxon>
        <taxon>Neoteleostei</taxon>
        <taxon>Acanthomorphata</taxon>
        <taxon>Eupercaria</taxon>
        <taxon>Perciformes</taxon>
        <taxon>Notothenioidei</taxon>
        <taxon>Nototheniidae</taxon>
        <taxon>Notothenia</taxon>
    </lineage>
</organism>
<dbReference type="PANTHER" id="PTHR46606:SF4">
    <property type="entry name" value="SHOOTIN-1"/>
    <property type="match status" value="1"/>
</dbReference>
<feature type="region of interest" description="Disordered" evidence="2">
    <location>
        <begin position="1"/>
        <end position="27"/>
    </location>
</feature>
<evidence type="ECO:0000313" key="3">
    <source>
        <dbReference type="Proteomes" id="UP000504611"/>
    </source>
</evidence>
<dbReference type="OrthoDB" id="6111338at2759"/>
<feature type="non-terminal residue" evidence="4">
    <location>
        <position position="80"/>
    </location>
</feature>
<keyword evidence="1" id="KW-0175">Coiled coil</keyword>
<proteinExistence type="predicted"/>
<dbReference type="PANTHER" id="PTHR46606">
    <property type="entry name" value="SHOOTIN-1"/>
    <property type="match status" value="1"/>
</dbReference>
<keyword evidence="3" id="KW-1185">Reference proteome</keyword>
<reference evidence="4" key="1">
    <citation type="submission" date="2025-08" db="UniProtKB">
        <authorList>
            <consortium name="RefSeq"/>
        </authorList>
    </citation>
    <scope>IDENTIFICATION</scope>
    <source>
        <tissue evidence="4">Muscle</tissue>
    </source>
</reference>
<dbReference type="GO" id="GO:0005737">
    <property type="term" value="C:cytoplasm"/>
    <property type="evidence" value="ECO:0007669"/>
    <property type="project" value="TreeGrafter"/>
</dbReference>
<feature type="coiled-coil region" evidence="1">
    <location>
        <begin position="29"/>
        <end position="63"/>
    </location>
</feature>
<dbReference type="GO" id="GO:2001224">
    <property type="term" value="P:positive regulation of neuron migration"/>
    <property type="evidence" value="ECO:0007669"/>
    <property type="project" value="TreeGrafter"/>
</dbReference>
<evidence type="ECO:0000256" key="2">
    <source>
        <dbReference type="SAM" id="MobiDB-lite"/>
    </source>
</evidence>
<dbReference type="GeneID" id="104946025"/>
<dbReference type="Proteomes" id="UP000504611">
    <property type="component" value="Unplaced"/>
</dbReference>
<dbReference type="RefSeq" id="XP_010770065.1">
    <property type="nucleotide sequence ID" value="XM_010771763.1"/>
</dbReference>
<dbReference type="GO" id="GO:0031252">
    <property type="term" value="C:cell leading edge"/>
    <property type="evidence" value="ECO:0007669"/>
    <property type="project" value="TreeGrafter"/>
</dbReference>
<evidence type="ECO:0000313" key="4">
    <source>
        <dbReference type="RefSeq" id="XP_010770065.1"/>
    </source>
</evidence>
<name>A0A6I9N7M8_9TELE</name>
<accession>A0A6I9N7M8</accession>